<keyword evidence="3 7" id="KW-1003">Cell membrane</keyword>
<dbReference type="STRING" id="270351.Maq22A_c01425"/>
<accession>A0A0C6FFL0</accession>
<evidence type="ECO:0000256" key="7">
    <source>
        <dbReference type="RuleBase" id="RU367016"/>
    </source>
</evidence>
<protein>
    <submittedName>
        <fullName evidence="9">Cytochrome O ubiquinol oxidase</fullName>
    </submittedName>
</protein>
<dbReference type="RefSeq" id="WP_060845408.1">
    <property type="nucleotide sequence ID" value="NZ_AP014704.1"/>
</dbReference>
<evidence type="ECO:0000256" key="1">
    <source>
        <dbReference type="ARBA" id="ARBA00004651"/>
    </source>
</evidence>
<dbReference type="PANTHER" id="PTHR30353:SF15">
    <property type="entry name" value="INNER MEMBRANE PROTEIN YABI"/>
    <property type="match status" value="1"/>
</dbReference>
<feature type="transmembrane region" description="Helical" evidence="7">
    <location>
        <begin position="129"/>
        <end position="147"/>
    </location>
</feature>
<feature type="transmembrane region" description="Helical" evidence="7">
    <location>
        <begin position="153"/>
        <end position="171"/>
    </location>
</feature>
<evidence type="ECO:0000256" key="5">
    <source>
        <dbReference type="ARBA" id="ARBA00022989"/>
    </source>
</evidence>
<evidence type="ECO:0000256" key="3">
    <source>
        <dbReference type="ARBA" id="ARBA00022475"/>
    </source>
</evidence>
<reference evidence="9 10" key="1">
    <citation type="journal article" date="2015" name="Genome Announc.">
        <title>Complete Genome Sequence of Methylobacterium aquaticum Strain 22A, Isolated from Racomitrium japonicum Moss.</title>
        <authorList>
            <person name="Tani A."/>
            <person name="Ogura Y."/>
            <person name="Hayashi T."/>
            <person name="Kimbara K."/>
        </authorList>
    </citation>
    <scope>NUCLEOTIDE SEQUENCE [LARGE SCALE GENOMIC DNA]</scope>
    <source>
        <strain evidence="9 10">MA-22A</strain>
    </source>
</reference>
<dbReference type="OrthoDB" id="9801622at2"/>
<keyword evidence="4 7" id="KW-0812">Transmembrane</keyword>
<evidence type="ECO:0000259" key="8">
    <source>
        <dbReference type="Pfam" id="PF09335"/>
    </source>
</evidence>
<proteinExistence type="inferred from homology"/>
<dbReference type="Pfam" id="PF09335">
    <property type="entry name" value="VTT_dom"/>
    <property type="match status" value="1"/>
</dbReference>
<evidence type="ECO:0000313" key="10">
    <source>
        <dbReference type="Proteomes" id="UP000061432"/>
    </source>
</evidence>
<dbReference type="AlphaFoldDB" id="A0A0C6FFL0"/>
<dbReference type="InterPro" id="IPR032816">
    <property type="entry name" value="VTT_dom"/>
</dbReference>
<evidence type="ECO:0000256" key="2">
    <source>
        <dbReference type="ARBA" id="ARBA00010792"/>
    </source>
</evidence>
<sequence length="174" mass="18923">MDFESLRTTVLDFVRDHQAWAPVITGIIAFCESLAVLSLLVPATVILIGIGALIGSGAIPFLPVMVGAAIGAILGDWVSYEVGRYYKDGAKRMWPLGRYPEMVQKGEAFCQRWGAWAIVVGRFIGPARAVVPLIAGVALLPRLPFWLANVSSAFLWAFVWLAPGAGLIDWLRRA</sequence>
<organism evidence="9 10">
    <name type="scientific">Methylobacterium aquaticum</name>
    <dbReference type="NCBI Taxonomy" id="270351"/>
    <lineage>
        <taxon>Bacteria</taxon>
        <taxon>Pseudomonadati</taxon>
        <taxon>Pseudomonadota</taxon>
        <taxon>Alphaproteobacteria</taxon>
        <taxon>Hyphomicrobiales</taxon>
        <taxon>Methylobacteriaceae</taxon>
        <taxon>Methylobacterium</taxon>
    </lineage>
</organism>
<dbReference type="EMBL" id="AP014704">
    <property type="protein sequence ID" value="BAQ43784.1"/>
    <property type="molecule type" value="Genomic_DNA"/>
</dbReference>
<evidence type="ECO:0000256" key="4">
    <source>
        <dbReference type="ARBA" id="ARBA00022692"/>
    </source>
</evidence>
<comment type="caution">
    <text evidence="7">Lacks conserved residue(s) required for the propagation of feature annotation.</text>
</comment>
<dbReference type="Proteomes" id="UP000061432">
    <property type="component" value="Chromosome"/>
</dbReference>
<dbReference type="GO" id="GO:0005886">
    <property type="term" value="C:plasma membrane"/>
    <property type="evidence" value="ECO:0007669"/>
    <property type="project" value="UniProtKB-SubCell"/>
</dbReference>
<evidence type="ECO:0000256" key="6">
    <source>
        <dbReference type="ARBA" id="ARBA00023136"/>
    </source>
</evidence>
<comment type="subcellular location">
    <subcellularLocation>
        <location evidence="1 7">Cell membrane</location>
        <topology evidence="1 7">Multi-pass membrane protein</topology>
    </subcellularLocation>
</comment>
<dbReference type="PANTHER" id="PTHR30353">
    <property type="entry name" value="INNER MEMBRANE PROTEIN DEDA-RELATED"/>
    <property type="match status" value="1"/>
</dbReference>
<keyword evidence="6 7" id="KW-0472">Membrane</keyword>
<feature type="domain" description="VTT" evidence="8">
    <location>
        <begin position="41"/>
        <end position="165"/>
    </location>
</feature>
<keyword evidence="5 7" id="KW-1133">Transmembrane helix</keyword>
<comment type="similarity">
    <text evidence="2 7">Belongs to the DedA family.</text>
</comment>
<gene>
    <name evidence="9" type="primary">dedA</name>
    <name evidence="9" type="ORF">Maq22A_c01425</name>
</gene>
<dbReference type="InterPro" id="IPR032818">
    <property type="entry name" value="DedA-like"/>
</dbReference>
<reference evidence="10" key="2">
    <citation type="submission" date="2015-01" db="EMBL/GenBank/DDBJ databases">
        <title>Complete genome sequence of Methylobacterium aquaticum strain 22A.</title>
        <authorList>
            <person name="Tani A."/>
            <person name="Ogura Y."/>
            <person name="Hayashi T."/>
        </authorList>
    </citation>
    <scope>NUCLEOTIDE SEQUENCE [LARGE SCALE GENOMIC DNA]</scope>
    <source>
        <strain evidence="10">MA-22A</strain>
    </source>
</reference>
<evidence type="ECO:0000313" key="9">
    <source>
        <dbReference type="EMBL" id="BAQ43784.1"/>
    </source>
</evidence>
<feature type="transmembrane region" description="Helical" evidence="7">
    <location>
        <begin position="46"/>
        <end position="74"/>
    </location>
</feature>
<dbReference type="PATRIC" id="fig|270351.10.peg.288"/>
<name>A0A0C6FFL0_9HYPH</name>
<dbReference type="KEGG" id="maqu:Maq22A_c01425"/>